<feature type="non-terminal residue" evidence="4">
    <location>
        <position position="545"/>
    </location>
</feature>
<dbReference type="InterPro" id="IPR012600">
    <property type="entry name" value="Propeptide_C25"/>
</dbReference>
<keyword evidence="1" id="KW-0732">Signal</keyword>
<name>A0A0S7YBA2_UNCT6</name>
<proteinExistence type="predicted"/>
<dbReference type="EMBL" id="LJNI01000124">
    <property type="protein sequence ID" value="KPJ71465.1"/>
    <property type="molecule type" value="Genomic_DNA"/>
</dbReference>
<dbReference type="InterPro" id="IPR001769">
    <property type="entry name" value="Gingipain"/>
</dbReference>
<evidence type="ECO:0000256" key="1">
    <source>
        <dbReference type="ARBA" id="ARBA00022729"/>
    </source>
</evidence>
<evidence type="ECO:0008006" key="6">
    <source>
        <dbReference type="Google" id="ProtNLM"/>
    </source>
</evidence>
<feature type="domain" description="Gingipain propeptide" evidence="3">
    <location>
        <begin position="39"/>
        <end position="205"/>
    </location>
</feature>
<dbReference type="Gene3D" id="3.40.50.1460">
    <property type="match status" value="1"/>
</dbReference>
<sequence length="545" mass="62121">MKKQYKVKTMKQSSVTKTLGMICIILIITPHFLSSHITSKVQYTAEFSQFDLGFSKLAGYDLITMKEATTISELGEPVMPVKSVAIAIPAKAVAMEFKSLEALKIPGDFYVMPGQPPILIGEKSFQLSEKPDDRIYNSNKPYPADLATLDHQSNLAGQQIVWVTIYPVQYVPVEKQLILHNRVEIVVYCEREDENSSQERYHKFTDNQRKLYEDMIKRIVVNPHYVFINPPSGSRSFVLPPGEFDHVIITSSSLASYFQPLVYWHMKRGIRDTVVTTDWIYASYAGPGDTTKIRQFVIDANTNWGTMYFLMGGENNIIPFAWRDYYAADIVPSDQYYSDFDDDWSHEVFVGRVSVDDTIQVNTFVNKVLKYEKNPPLIDYSLEILLIGMELFFGVIPGEVLKEEIAGYTPWFFNVHKVYDSHDGNHKDSVLYYLNTGQNLVNHCDHANYTVMGVGNWYHYLKIDISDVNNLTNTNKTSTIISVGCNANGMDYEDCIAEHFVIYNDSQAGVAFIGNTSSGWAMIGDPLALSCELDYWWWHGLFTQN</sequence>
<dbReference type="InterPro" id="IPR029031">
    <property type="entry name" value="Gingipain_N_sf"/>
</dbReference>
<dbReference type="InterPro" id="IPR038490">
    <property type="entry name" value="Gingipain_propep_sf"/>
</dbReference>
<dbReference type="Proteomes" id="UP000051012">
    <property type="component" value="Unassembled WGS sequence"/>
</dbReference>
<dbReference type="AlphaFoldDB" id="A0A0S7YBA2"/>
<dbReference type="Gene3D" id="3.40.50.10390">
    <property type="entry name" value="Gingipain r, domain 1"/>
    <property type="match status" value="1"/>
</dbReference>
<dbReference type="Gene3D" id="2.60.40.3800">
    <property type="match status" value="1"/>
</dbReference>
<reference evidence="4 5" key="1">
    <citation type="journal article" date="2015" name="Microbiome">
        <title>Genomic resolution of linkages in carbon, nitrogen, and sulfur cycling among widespread estuary sediment bacteria.</title>
        <authorList>
            <person name="Baker B.J."/>
            <person name="Lazar C.S."/>
            <person name="Teske A.P."/>
            <person name="Dick G.J."/>
        </authorList>
    </citation>
    <scope>NUCLEOTIDE SEQUENCE [LARGE SCALE GENOMIC DNA]</scope>
    <source>
        <strain evidence="4">DG_78</strain>
    </source>
</reference>
<organism evidence="4 5">
    <name type="scientific">candidate division TA06 bacterium DG_78</name>
    <dbReference type="NCBI Taxonomy" id="1703772"/>
    <lineage>
        <taxon>Bacteria</taxon>
        <taxon>Bacteria division TA06</taxon>
    </lineage>
</organism>
<dbReference type="Pfam" id="PF01364">
    <property type="entry name" value="Peptidase_C25"/>
    <property type="match status" value="1"/>
</dbReference>
<evidence type="ECO:0000313" key="4">
    <source>
        <dbReference type="EMBL" id="KPJ71465.1"/>
    </source>
</evidence>
<dbReference type="GO" id="GO:0006508">
    <property type="term" value="P:proteolysis"/>
    <property type="evidence" value="ECO:0007669"/>
    <property type="project" value="InterPro"/>
</dbReference>
<accession>A0A0S7YBA2</accession>
<feature type="domain" description="Gingipain" evidence="2">
    <location>
        <begin position="247"/>
        <end position="525"/>
    </location>
</feature>
<comment type="caution">
    <text evidence="4">The sequence shown here is derived from an EMBL/GenBank/DDBJ whole genome shotgun (WGS) entry which is preliminary data.</text>
</comment>
<protein>
    <recommendedName>
        <fullName evidence="6">Gingipain domain-containing protein</fullName>
    </recommendedName>
</protein>
<dbReference type="Pfam" id="PF08126">
    <property type="entry name" value="Propeptide_C25"/>
    <property type="match status" value="1"/>
</dbReference>
<evidence type="ECO:0000259" key="2">
    <source>
        <dbReference type="Pfam" id="PF01364"/>
    </source>
</evidence>
<dbReference type="SUPFAM" id="SSF52129">
    <property type="entry name" value="Caspase-like"/>
    <property type="match status" value="1"/>
</dbReference>
<evidence type="ECO:0000259" key="3">
    <source>
        <dbReference type="Pfam" id="PF08126"/>
    </source>
</evidence>
<dbReference type="InterPro" id="IPR029030">
    <property type="entry name" value="Caspase-like_dom_sf"/>
</dbReference>
<dbReference type="GO" id="GO:0004197">
    <property type="term" value="F:cysteine-type endopeptidase activity"/>
    <property type="evidence" value="ECO:0007669"/>
    <property type="project" value="InterPro"/>
</dbReference>
<evidence type="ECO:0000313" key="5">
    <source>
        <dbReference type="Proteomes" id="UP000051012"/>
    </source>
</evidence>
<gene>
    <name evidence="4" type="ORF">AMJ52_08505</name>
</gene>